<proteinExistence type="predicted"/>
<accession>A0AAV0L083</accession>
<name>A0AAV0L083_9ROSI</name>
<sequence length="132" mass="15168">MELWTCMSRHLCVEEKERPSESCPCEPICRRGLGNSYVVTCCSVFISRRCSSVRKGLGVLQGPRESPMSQIRDLHTPGFRNLACYCYFISRYVLDLSLRVDTQQATLKKLRRQFGTSGLESRTQGFVSYLWN</sequence>
<evidence type="ECO:0000313" key="2">
    <source>
        <dbReference type="Proteomes" id="UP001154282"/>
    </source>
</evidence>
<dbReference type="Proteomes" id="UP001154282">
    <property type="component" value="Unassembled WGS sequence"/>
</dbReference>
<dbReference type="EMBL" id="CAMGYJ010000005">
    <property type="protein sequence ID" value="CAI0427277.1"/>
    <property type="molecule type" value="Genomic_DNA"/>
</dbReference>
<keyword evidence="2" id="KW-1185">Reference proteome</keyword>
<gene>
    <name evidence="1" type="ORF">LITE_LOCUS21145</name>
</gene>
<organism evidence="1 2">
    <name type="scientific">Linum tenue</name>
    <dbReference type="NCBI Taxonomy" id="586396"/>
    <lineage>
        <taxon>Eukaryota</taxon>
        <taxon>Viridiplantae</taxon>
        <taxon>Streptophyta</taxon>
        <taxon>Embryophyta</taxon>
        <taxon>Tracheophyta</taxon>
        <taxon>Spermatophyta</taxon>
        <taxon>Magnoliopsida</taxon>
        <taxon>eudicotyledons</taxon>
        <taxon>Gunneridae</taxon>
        <taxon>Pentapetalae</taxon>
        <taxon>rosids</taxon>
        <taxon>fabids</taxon>
        <taxon>Malpighiales</taxon>
        <taxon>Linaceae</taxon>
        <taxon>Linum</taxon>
    </lineage>
</organism>
<comment type="caution">
    <text evidence="1">The sequence shown here is derived from an EMBL/GenBank/DDBJ whole genome shotgun (WGS) entry which is preliminary data.</text>
</comment>
<reference evidence="1" key="1">
    <citation type="submission" date="2022-08" db="EMBL/GenBank/DDBJ databases">
        <authorList>
            <person name="Gutierrez-Valencia J."/>
        </authorList>
    </citation>
    <scope>NUCLEOTIDE SEQUENCE</scope>
</reference>
<protein>
    <submittedName>
        <fullName evidence="1">Uncharacterized protein</fullName>
    </submittedName>
</protein>
<dbReference type="AlphaFoldDB" id="A0AAV0L083"/>
<evidence type="ECO:0000313" key="1">
    <source>
        <dbReference type="EMBL" id="CAI0427277.1"/>
    </source>
</evidence>